<dbReference type="EMBL" id="JACHMM010000001">
    <property type="protein sequence ID" value="MBB5786146.1"/>
    <property type="molecule type" value="Genomic_DNA"/>
</dbReference>
<dbReference type="SUPFAM" id="SSF46565">
    <property type="entry name" value="Chaperone J-domain"/>
    <property type="match status" value="1"/>
</dbReference>
<sequence length="140" mass="14370">MKADIAGLGGADPHDVLGVRVGASPQQVNRAFHREALRGGHPDTGGDALAFRRLVVARDALLAQPQVTPSSMGVRTGGAGPTTATPRPPRPPHPPQPPPGPGRAAARSSDASAIPLILLFLAFFVGVPHVLLALVLMLVP</sequence>
<keyword evidence="2" id="KW-0472">Membrane</keyword>
<dbReference type="AlphaFoldDB" id="A0A7W9LJJ1"/>
<accession>A0A7W9LJJ1</accession>
<evidence type="ECO:0000256" key="1">
    <source>
        <dbReference type="SAM" id="MobiDB-lite"/>
    </source>
</evidence>
<dbReference type="Gene3D" id="1.10.287.110">
    <property type="entry name" value="DnaJ domain"/>
    <property type="match status" value="1"/>
</dbReference>
<feature type="domain" description="J" evidence="3">
    <location>
        <begin position="12"/>
        <end position="66"/>
    </location>
</feature>
<keyword evidence="5" id="KW-1185">Reference proteome</keyword>
<organism evidence="4 5">
    <name type="scientific">Jiangella mangrovi</name>
    <dbReference type="NCBI Taxonomy" id="1524084"/>
    <lineage>
        <taxon>Bacteria</taxon>
        <taxon>Bacillati</taxon>
        <taxon>Actinomycetota</taxon>
        <taxon>Actinomycetes</taxon>
        <taxon>Jiangellales</taxon>
        <taxon>Jiangellaceae</taxon>
        <taxon>Jiangella</taxon>
    </lineage>
</organism>
<dbReference type="PROSITE" id="PS50076">
    <property type="entry name" value="DNAJ_2"/>
    <property type="match status" value="1"/>
</dbReference>
<feature type="region of interest" description="Disordered" evidence="1">
    <location>
        <begin position="66"/>
        <end position="107"/>
    </location>
</feature>
<dbReference type="InterPro" id="IPR001623">
    <property type="entry name" value="DnaJ_domain"/>
</dbReference>
<dbReference type="RefSeq" id="WP_184819415.1">
    <property type="nucleotide sequence ID" value="NZ_JACHMM010000001.1"/>
</dbReference>
<protein>
    <recommendedName>
        <fullName evidence="3">J domain-containing protein</fullName>
    </recommendedName>
</protein>
<proteinExistence type="predicted"/>
<gene>
    <name evidence="4" type="ORF">HD601_000721</name>
</gene>
<evidence type="ECO:0000313" key="4">
    <source>
        <dbReference type="EMBL" id="MBB5786146.1"/>
    </source>
</evidence>
<feature type="transmembrane region" description="Helical" evidence="2">
    <location>
        <begin position="116"/>
        <end position="139"/>
    </location>
</feature>
<reference evidence="4 5" key="1">
    <citation type="submission" date="2020-08" db="EMBL/GenBank/DDBJ databases">
        <title>Sequencing the genomes of 1000 actinobacteria strains.</title>
        <authorList>
            <person name="Klenk H.-P."/>
        </authorList>
    </citation>
    <scope>NUCLEOTIDE SEQUENCE [LARGE SCALE GENOMIC DNA]</scope>
    <source>
        <strain evidence="4 5">DSM 102122</strain>
    </source>
</reference>
<evidence type="ECO:0000256" key="2">
    <source>
        <dbReference type="SAM" id="Phobius"/>
    </source>
</evidence>
<comment type="caution">
    <text evidence="4">The sequence shown here is derived from an EMBL/GenBank/DDBJ whole genome shotgun (WGS) entry which is preliminary data.</text>
</comment>
<name>A0A7W9LJJ1_9ACTN</name>
<feature type="compositionally biased region" description="Pro residues" evidence="1">
    <location>
        <begin position="86"/>
        <end position="101"/>
    </location>
</feature>
<evidence type="ECO:0000313" key="5">
    <source>
        <dbReference type="Proteomes" id="UP000542813"/>
    </source>
</evidence>
<dbReference type="Proteomes" id="UP000542813">
    <property type="component" value="Unassembled WGS sequence"/>
</dbReference>
<keyword evidence="2" id="KW-0812">Transmembrane</keyword>
<dbReference type="InterPro" id="IPR036869">
    <property type="entry name" value="J_dom_sf"/>
</dbReference>
<keyword evidence="2" id="KW-1133">Transmembrane helix</keyword>
<evidence type="ECO:0000259" key="3">
    <source>
        <dbReference type="PROSITE" id="PS50076"/>
    </source>
</evidence>